<dbReference type="Pfam" id="PF13183">
    <property type="entry name" value="Fer4_8"/>
    <property type="match status" value="1"/>
</dbReference>
<name>A0A075WBJ7_ARCFL</name>
<dbReference type="Gene3D" id="1.10.1060.10">
    <property type="entry name" value="Alpha-helical ferredoxin"/>
    <property type="match status" value="1"/>
</dbReference>
<evidence type="ECO:0000256" key="3">
    <source>
        <dbReference type="ARBA" id="ARBA00022723"/>
    </source>
</evidence>
<dbReference type="RefSeq" id="WP_048095064.1">
    <property type="nucleotide sequence ID" value="NZ_CP006577.1"/>
</dbReference>
<dbReference type="PANTHER" id="PTHR43551:SF1">
    <property type="entry name" value="HETERODISULFIDE REDUCTASE"/>
    <property type="match status" value="1"/>
</dbReference>
<dbReference type="SUPFAM" id="SSF46548">
    <property type="entry name" value="alpha-helical ferredoxin"/>
    <property type="match status" value="1"/>
</dbReference>
<evidence type="ECO:0000256" key="5">
    <source>
        <dbReference type="ARBA" id="ARBA00023004"/>
    </source>
</evidence>
<dbReference type="InterPro" id="IPR004017">
    <property type="entry name" value="Cys_rich_dom"/>
</dbReference>
<dbReference type="PROSITE" id="PS51379">
    <property type="entry name" value="4FE4S_FER_2"/>
    <property type="match status" value="1"/>
</dbReference>
<dbReference type="GO" id="GO:0051539">
    <property type="term" value="F:4 iron, 4 sulfur cluster binding"/>
    <property type="evidence" value="ECO:0007669"/>
    <property type="project" value="UniProtKB-KW"/>
</dbReference>
<dbReference type="HOGENOM" id="CLU_023081_6_0_2"/>
<evidence type="ECO:0000256" key="2">
    <source>
        <dbReference type="ARBA" id="ARBA00022485"/>
    </source>
</evidence>
<protein>
    <submittedName>
        <fullName evidence="8">Fe-S oxidoreductase</fullName>
    </submittedName>
</protein>
<keyword evidence="2" id="KW-0004">4Fe-4S</keyword>
<feature type="domain" description="4Fe-4S ferredoxin-type" evidence="7">
    <location>
        <begin position="98"/>
        <end position="127"/>
    </location>
</feature>
<dbReference type="KEGG" id="afg:AFULGI_00005530"/>
<organism evidence="8 9">
    <name type="scientific">Archaeoglobus fulgidus DSM 8774</name>
    <dbReference type="NCBI Taxonomy" id="1344584"/>
    <lineage>
        <taxon>Archaea</taxon>
        <taxon>Methanobacteriati</taxon>
        <taxon>Methanobacteriota</taxon>
        <taxon>Archaeoglobi</taxon>
        <taxon>Archaeoglobales</taxon>
        <taxon>Archaeoglobaceae</taxon>
        <taxon>Archaeoglobus</taxon>
    </lineage>
</organism>
<evidence type="ECO:0000313" key="9">
    <source>
        <dbReference type="Proteomes" id="UP000028501"/>
    </source>
</evidence>
<evidence type="ECO:0000256" key="4">
    <source>
        <dbReference type="ARBA" id="ARBA00022982"/>
    </source>
</evidence>
<dbReference type="GO" id="GO:0016491">
    <property type="term" value="F:oxidoreductase activity"/>
    <property type="evidence" value="ECO:0007669"/>
    <property type="project" value="UniProtKB-ARBA"/>
</dbReference>
<evidence type="ECO:0000256" key="6">
    <source>
        <dbReference type="ARBA" id="ARBA00023014"/>
    </source>
</evidence>
<reference evidence="8 9" key="1">
    <citation type="submission" date="2013-07" db="EMBL/GenBank/DDBJ databases">
        <title>Genome of Archaeoglobus fulgidus.</title>
        <authorList>
            <person name="Fiebig A."/>
            <person name="Birkeland N.-K."/>
        </authorList>
    </citation>
    <scope>NUCLEOTIDE SEQUENCE [LARGE SCALE GENOMIC DNA]</scope>
    <source>
        <strain evidence="8 9">DSM 8774</strain>
    </source>
</reference>
<accession>A0A075WBJ7</accession>
<dbReference type="EMBL" id="CP006577">
    <property type="protein sequence ID" value="AIG97361.1"/>
    <property type="molecule type" value="Genomic_DNA"/>
</dbReference>
<keyword evidence="3" id="KW-0479">Metal-binding</keyword>
<keyword evidence="1" id="KW-0813">Transport</keyword>
<dbReference type="InterPro" id="IPR009051">
    <property type="entry name" value="Helical_ferredxn"/>
</dbReference>
<evidence type="ECO:0000313" key="8">
    <source>
        <dbReference type="EMBL" id="AIG97361.1"/>
    </source>
</evidence>
<proteinExistence type="predicted"/>
<keyword evidence="4" id="KW-0249">Electron transport</keyword>
<sequence>MPEYIFNFISFEEFCEVEKRILRLRLSELSHVPFSEEPELQEPNPEWSEKYVTELDGYIAIDEPWKPQSEEEEKELVERFLSGLRKLLDREANWTFLQPLMLSLEYCARCQTCSEACPIYVSSGRKEIYSPLFRSEMFRKIIRETKGGKRRGRLTVKAILRLAELAYRCTLCRRCTLACPLGIDNGLITREIRKLFSQEMGIAPSSLHMQGSVQQLVDGTSVGFTPIVMEDFVREIEFMVSQVLGRRYYLPVDVKGVDILLIHSVADYIHHPETIAAMAIIFEMAGYEWTLSSKAPALDAVNYGMWYDDIQLARIALSHVKVASELDVERIVVGESGHAHSTLLTTSERFFVELFSVESYLPLLWKIVRRREIKFDADLNDFPVTLHDPCYITRFTGIVKPQRDILKDVCPQFREMKPSGVKNYCCGGGGGLAVINTMNFPDFRARIASRLKVKQIVDAFNSDVSEKVQKYVCAPCSNCKMTINHALKHFGLNRFNMKCVGIPEIVLNCVENVEKKILSIV</sequence>
<dbReference type="PROSITE" id="PS00198">
    <property type="entry name" value="4FE4S_FER_1"/>
    <property type="match status" value="2"/>
</dbReference>
<keyword evidence="6" id="KW-0411">Iron-sulfur</keyword>
<dbReference type="GO" id="GO:0046872">
    <property type="term" value="F:metal ion binding"/>
    <property type="evidence" value="ECO:0007669"/>
    <property type="project" value="UniProtKB-KW"/>
</dbReference>
<dbReference type="PANTHER" id="PTHR43551">
    <property type="entry name" value="FUMARATE REDUCTASE IRON-SULFUR SUBUNIT"/>
    <property type="match status" value="1"/>
</dbReference>
<dbReference type="InterPro" id="IPR017896">
    <property type="entry name" value="4Fe4S_Fe-S-bd"/>
</dbReference>
<gene>
    <name evidence="8" type="ORF">AFULGI_00005530</name>
</gene>
<dbReference type="GeneID" id="24794083"/>
<evidence type="ECO:0000259" key="7">
    <source>
        <dbReference type="PROSITE" id="PS51379"/>
    </source>
</evidence>
<dbReference type="Pfam" id="PF02754">
    <property type="entry name" value="CCG"/>
    <property type="match status" value="1"/>
</dbReference>
<dbReference type="InterPro" id="IPR017900">
    <property type="entry name" value="4Fe4S_Fe_S_CS"/>
</dbReference>
<keyword evidence="5" id="KW-0408">Iron</keyword>
<dbReference type="AlphaFoldDB" id="A0A075WBJ7"/>
<dbReference type="Proteomes" id="UP000028501">
    <property type="component" value="Chromosome"/>
</dbReference>
<evidence type="ECO:0000256" key="1">
    <source>
        <dbReference type="ARBA" id="ARBA00022448"/>
    </source>
</evidence>